<dbReference type="OMA" id="RYYIPRI"/>
<dbReference type="EMBL" id="NCSJ02000069">
    <property type="protein sequence ID" value="RFU31739.1"/>
    <property type="molecule type" value="Genomic_DNA"/>
</dbReference>
<dbReference type="Proteomes" id="UP000258309">
    <property type="component" value="Unassembled WGS sequence"/>
</dbReference>
<proteinExistence type="predicted"/>
<reference evidence="2 3" key="1">
    <citation type="submission" date="2018-05" db="EMBL/GenBank/DDBJ databases">
        <title>Draft genome sequence of Scytalidium lignicola DSM 105466, a ubiquitous saprotrophic fungus.</title>
        <authorList>
            <person name="Buettner E."/>
            <person name="Gebauer A.M."/>
            <person name="Hofrichter M."/>
            <person name="Liers C."/>
            <person name="Kellner H."/>
        </authorList>
    </citation>
    <scope>NUCLEOTIDE SEQUENCE [LARGE SCALE GENOMIC DNA]</scope>
    <source>
        <strain evidence="2 3">DSM 105466</strain>
    </source>
</reference>
<evidence type="ECO:0000313" key="3">
    <source>
        <dbReference type="Proteomes" id="UP000258309"/>
    </source>
</evidence>
<organism evidence="2 3">
    <name type="scientific">Scytalidium lignicola</name>
    <name type="common">Hyphomycete</name>
    <dbReference type="NCBI Taxonomy" id="5539"/>
    <lineage>
        <taxon>Eukaryota</taxon>
        <taxon>Fungi</taxon>
        <taxon>Dikarya</taxon>
        <taxon>Ascomycota</taxon>
        <taxon>Pezizomycotina</taxon>
        <taxon>Leotiomycetes</taxon>
        <taxon>Leotiomycetes incertae sedis</taxon>
        <taxon>Scytalidium</taxon>
    </lineage>
</organism>
<dbReference type="PANTHER" id="PTHR34310">
    <property type="entry name" value="DUF427 DOMAIN PROTEIN (AFU_ORTHOLOGUE AFUA_3G02220)"/>
    <property type="match status" value="1"/>
</dbReference>
<evidence type="ECO:0000259" key="1">
    <source>
        <dbReference type="Pfam" id="PF04248"/>
    </source>
</evidence>
<feature type="domain" description="DUF427" evidence="1">
    <location>
        <begin position="168"/>
        <end position="260"/>
    </location>
</feature>
<comment type="caution">
    <text evidence="2">The sequence shown here is derived from an EMBL/GenBank/DDBJ whole genome shotgun (WGS) entry which is preliminary data.</text>
</comment>
<protein>
    <recommendedName>
        <fullName evidence="1">DUF427 domain-containing protein</fullName>
    </recommendedName>
</protein>
<evidence type="ECO:0000313" key="2">
    <source>
        <dbReference type="EMBL" id="RFU31739.1"/>
    </source>
</evidence>
<name>A0A3E2HEA5_SCYLI</name>
<dbReference type="Gene3D" id="2.170.150.40">
    <property type="entry name" value="Domain of unknown function (DUF427)"/>
    <property type="match status" value="2"/>
</dbReference>
<dbReference type="Pfam" id="PF04248">
    <property type="entry name" value="NTP_transf_9"/>
    <property type="match status" value="1"/>
</dbReference>
<dbReference type="AlphaFoldDB" id="A0A3E2HEA5"/>
<sequence length="284" mass="32656">MTSQSTAFHGEETIINPACRSLSIPQHTLPALGEKLTKEGPHRVEETPRRIRGRHGGEWLFDTTKAIYVWENPFYPFFYIPKSEFASGVVLEKVDPSTDKNYWVARLSVAGKFVTEDVLVFESLGKLKEVVKISVPAIDWYGEDEKLLGSHPRDPYKRVEIFPSSREIRIEVNGHVIAQSRQNMFLYETALRPRYYIDPTFVNWGFLTESETISYCPYKGGANYYNIVVGDKTIKDAVWYYEYPRHESQLIAGRLCFYNEKVEVFIDGFKEPYNPNGTPLSGEA</sequence>
<feature type="non-terminal residue" evidence="2">
    <location>
        <position position="1"/>
    </location>
</feature>
<dbReference type="InterPro" id="IPR038694">
    <property type="entry name" value="DUF427_sf"/>
</dbReference>
<gene>
    <name evidence="2" type="ORF">B7463_g4620</name>
</gene>
<feature type="non-terminal residue" evidence="2">
    <location>
        <position position="284"/>
    </location>
</feature>
<dbReference type="STRING" id="5539.A0A3E2HEA5"/>
<keyword evidence="3" id="KW-1185">Reference proteome</keyword>
<dbReference type="InterPro" id="IPR007361">
    <property type="entry name" value="DUF427"/>
</dbReference>
<accession>A0A3E2HEA5</accession>
<dbReference type="PANTHER" id="PTHR34310:SF9">
    <property type="entry name" value="BLR5716 PROTEIN"/>
    <property type="match status" value="1"/>
</dbReference>
<dbReference type="OrthoDB" id="18996at2759"/>